<evidence type="ECO:0000313" key="1">
    <source>
        <dbReference type="EMBL" id="MPN63621.1"/>
    </source>
</evidence>
<comment type="caution">
    <text evidence="1">The sequence shown here is derived from an EMBL/GenBank/DDBJ whole genome shotgun (WGS) entry which is preliminary data.</text>
</comment>
<dbReference type="EMBL" id="VSSQ01143319">
    <property type="protein sequence ID" value="MPN63621.1"/>
    <property type="molecule type" value="Genomic_DNA"/>
</dbReference>
<sequence length="75" mass="8570">MVDRVDVERIEVGAHVGEVESGRNQLHSGAVLPGQVVESEFAEVVVGDYIDVELHLGLRHRFIQRFQQRQERFSL</sequence>
<reference evidence="1" key="1">
    <citation type="submission" date="2019-08" db="EMBL/GenBank/DDBJ databases">
        <authorList>
            <person name="Kucharzyk K."/>
            <person name="Murdoch R.W."/>
            <person name="Higgins S."/>
            <person name="Loffler F."/>
        </authorList>
    </citation>
    <scope>NUCLEOTIDE SEQUENCE</scope>
</reference>
<accession>A0A645JJ31</accession>
<dbReference type="AlphaFoldDB" id="A0A645JJ31"/>
<gene>
    <name evidence="1" type="ORF">SDC9_211385</name>
</gene>
<protein>
    <submittedName>
        <fullName evidence="1">Uncharacterized protein</fullName>
    </submittedName>
</protein>
<name>A0A645JJ31_9ZZZZ</name>
<proteinExistence type="predicted"/>
<organism evidence="1">
    <name type="scientific">bioreactor metagenome</name>
    <dbReference type="NCBI Taxonomy" id="1076179"/>
    <lineage>
        <taxon>unclassified sequences</taxon>
        <taxon>metagenomes</taxon>
        <taxon>ecological metagenomes</taxon>
    </lineage>
</organism>